<dbReference type="Ensembl" id="ENSMUNT00000028165.1">
    <property type="protein sequence ID" value="ENSMUNP00000028371.1"/>
    <property type="gene ID" value="ENSMUNG00000001210.2"/>
</dbReference>
<feature type="signal peptide" evidence="2">
    <location>
        <begin position="1"/>
        <end position="18"/>
    </location>
</feature>
<evidence type="ECO:0000313" key="4">
    <source>
        <dbReference type="Proteomes" id="UP000694405"/>
    </source>
</evidence>
<dbReference type="Gene3D" id="1.25.40.530">
    <property type="entry name" value="MyTH4 domain"/>
    <property type="match status" value="1"/>
</dbReference>
<dbReference type="InterPro" id="IPR019748">
    <property type="entry name" value="FERM_central"/>
</dbReference>
<dbReference type="PROSITE" id="PS50057">
    <property type="entry name" value="FERM_3"/>
    <property type="match status" value="1"/>
</dbReference>
<dbReference type="Pfam" id="PF00169">
    <property type="entry name" value="PH"/>
    <property type="match status" value="1"/>
</dbReference>
<reference evidence="3" key="2">
    <citation type="submission" date="2025-08" db="UniProtKB">
        <authorList>
            <consortium name="Ensembl"/>
        </authorList>
    </citation>
    <scope>IDENTIFICATION</scope>
</reference>
<dbReference type="InterPro" id="IPR000299">
    <property type="entry name" value="FERM_domain"/>
</dbReference>
<dbReference type="InterPro" id="IPR051724">
    <property type="entry name" value="Actin_motor_Myosin"/>
</dbReference>
<dbReference type="InterPro" id="IPR000159">
    <property type="entry name" value="RA_dom"/>
</dbReference>
<dbReference type="PROSITE" id="PS50003">
    <property type="entry name" value="PH_DOMAIN"/>
    <property type="match status" value="1"/>
</dbReference>
<dbReference type="InterPro" id="IPR019749">
    <property type="entry name" value="Band_41_domain"/>
</dbReference>
<dbReference type="Gene3D" id="1.20.80.10">
    <property type="match status" value="1"/>
</dbReference>
<dbReference type="SUPFAM" id="SSF47031">
    <property type="entry name" value="Second domain of FERM"/>
    <property type="match status" value="1"/>
</dbReference>
<protein>
    <submittedName>
        <fullName evidence="3">Uncharacterized protein</fullName>
    </submittedName>
</protein>
<dbReference type="Pfam" id="PF00784">
    <property type="entry name" value="MyTH4"/>
    <property type="match status" value="1"/>
</dbReference>
<keyword evidence="4" id="KW-1185">Reference proteome</keyword>
<dbReference type="PROSITE" id="PS51016">
    <property type="entry name" value="MYTH4"/>
    <property type="match status" value="1"/>
</dbReference>
<feature type="compositionally biased region" description="Acidic residues" evidence="1">
    <location>
        <begin position="31"/>
        <end position="41"/>
    </location>
</feature>
<accession>A0A8V5GWT9</accession>
<dbReference type="FunFam" id="1.25.40.530:FF:000001">
    <property type="entry name" value="Pleckstrin homology domain-containing family H member 2"/>
    <property type="match status" value="1"/>
</dbReference>
<keyword evidence="2" id="KW-0732">Signal</keyword>
<dbReference type="InterPro" id="IPR014352">
    <property type="entry name" value="FERM/acyl-CoA-bd_prot_sf"/>
</dbReference>
<dbReference type="GO" id="GO:0007165">
    <property type="term" value="P:signal transduction"/>
    <property type="evidence" value="ECO:0007669"/>
    <property type="project" value="InterPro"/>
</dbReference>
<feature type="region of interest" description="Disordered" evidence="1">
    <location>
        <begin position="28"/>
        <end position="69"/>
    </location>
</feature>
<gene>
    <name evidence="3" type="primary">LOC101876360</name>
</gene>
<dbReference type="InterPro" id="IPR038185">
    <property type="entry name" value="MyTH4_dom_sf"/>
</dbReference>
<sequence>MPFPGGLWWLLCCRQGFTLLRRDYGDADREADGEEEEEEASFELRTQGDQVGAVPAPGHAPEPRRGTVRRHRESLLVAEEMRSLIVEKGPEPVEDDPDALIKGWLQREVRGGVKTPWIRPRKYWFVLTPDSLDYYSSNEKGARRLGSLVLTSLCSVLWPDKQTFKETGYWSVTVFGRKHCYRLYTERLKEAVRWVCAVQKVIDSKAPVQTPTQLLMRDVEEHCGSPEVLEQIYRCNPILRYTSSPLYAPLLPFPYGTPGPRSYTALRDEAVKLFNSLQQLESERDPVPLMQGILQTCLDLPPLVDEIYCQLVKQTTEPPAPGGQGDLHYWQLLTCMSCTFLPSPPVLRFLRFHLDRTESRFPASEMAEYACFIREALGKTKGRECVPSLEEILVLMRRQEMICTVHCPGAPACSVAISSHTTAQEVAQELVSRLGLSQSPNLFALYEQSRRREHPVGSTTLLADVLTRFENLAGEQREQDPPCRLCFKHYGFLDTDNVPRDSLEFALLFEQAHEMVLRGYVPTSEETLQTLAALRLQSLNSDFSTHAPFPRLEELFPPQVLHARLPRPRPPPKCRGARLRVGLLAGGLWGQALAKQRAERDQRLRGRLREEGASTMAAILEKWKLLQGMGRPEAMAAYVALVREWPGFGSTLFDVDSPVGAAPQRLWLSIGAKAVSLYKPGEPEPLDTFCYGRISSFGASDSSTFRISLGDRDLLFETSQVRGLHAPCTPLPHGGCPPLPHAGCPPLPHGDCPLLPHGGCPPLPHGDCPLLPHAGCPLLPHGGCPLMPRVSARRWRRSCSSSTPTSPLRPPGSHPYPWSQPPALQPGPGSTSRRWAPSIASPVPGVATQAARDHRCQAAGLCPSAVAPVPPVPFW</sequence>
<proteinExistence type="predicted"/>
<dbReference type="Gene3D" id="3.10.20.90">
    <property type="entry name" value="Phosphatidylinositol 3-kinase Catalytic Subunit, Chain A, domain 1"/>
    <property type="match status" value="1"/>
</dbReference>
<organism evidence="3 4">
    <name type="scientific">Melopsittacus undulatus</name>
    <name type="common">Budgerigar</name>
    <name type="synonym">Psittacus undulatus</name>
    <dbReference type="NCBI Taxonomy" id="13146"/>
    <lineage>
        <taxon>Eukaryota</taxon>
        <taxon>Metazoa</taxon>
        <taxon>Chordata</taxon>
        <taxon>Craniata</taxon>
        <taxon>Vertebrata</taxon>
        <taxon>Euteleostomi</taxon>
        <taxon>Archelosauria</taxon>
        <taxon>Archosauria</taxon>
        <taxon>Dinosauria</taxon>
        <taxon>Saurischia</taxon>
        <taxon>Theropoda</taxon>
        <taxon>Coelurosauria</taxon>
        <taxon>Aves</taxon>
        <taxon>Neognathae</taxon>
        <taxon>Neoaves</taxon>
        <taxon>Telluraves</taxon>
        <taxon>Australaves</taxon>
        <taxon>Psittaciformes</taxon>
        <taxon>Psittaculidae</taxon>
        <taxon>Melopsittacus</taxon>
    </lineage>
</organism>
<reference evidence="3" key="3">
    <citation type="submission" date="2025-09" db="UniProtKB">
        <authorList>
            <consortium name="Ensembl"/>
        </authorList>
    </citation>
    <scope>IDENTIFICATION</scope>
</reference>
<dbReference type="InterPro" id="IPR011993">
    <property type="entry name" value="PH-like_dom_sf"/>
</dbReference>
<dbReference type="PROSITE" id="PS50200">
    <property type="entry name" value="RA"/>
    <property type="match status" value="1"/>
</dbReference>
<dbReference type="PANTHER" id="PTHR46049">
    <property type="entry name" value="AGAP003327-PA"/>
    <property type="match status" value="1"/>
</dbReference>
<dbReference type="CDD" id="cd14473">
    <property type="entry name" value="FERM_B-lobe"/>
    <property type="match status" value="1"/>
</dbReference>
<dbReference type="SMART" id="SM00295">
    <property type="entry name" value="B41"/>
    <property type="match status" value="1"/>
</dbReference>
<feature type="region of interest" description="Disordered" evidence="1">
    <location>
        <begin position="797"/>
        <end position="846"/>
    </location>
</feature>
<dbReference type="InterPro" id="IPR001849">
    <property type="entry name" value="PH_domain"/>
</dbReference>
<dbReference type="InterPro" id="IPR035963">
    <property type="entry name" value="FERM_2"/>
</dbReference>
<dbReference type="Proteomes" id="UP000694405">
    <property type="component" value="Chromosome 17"/>
</dbReference>
<evidence type="ECO:0000256" key="1">
    <source>
        <dbReference type="SAM" id="MobiDB-lite"/>
    </source>
</evidence>
<dbReference type="GO" id="GO:0005856">
    <property type="term" value="C:cytoskeleton"/>
    <property type="evidence" value="ECO:0007669"/>
    <property type="project" value="InterPro"/>
</dbReference>
<dbReference type="Pfam" id="PF21989">
    <property type="entry name" value="RA_2"/>
    <property type="match status" value="1"/>
</dbReference>
<reference evidence="3" key="1">
    <citation type="submission" date="2020-03" db="EMBL/GenBank/DDBJ databases">
        <title>Melopsittacus undulatus (budgerigar) genome, bMelUnd1, maternal haplotype with Z.</title>
        <authorList>
            <person name="Gedman G."/>
            <person name="Mountcastle J."/>
            <person name="Haase B."/>
            <person name="Formenti G."/>
            <person name="Wright T."/>
            <person name="Apodaca J."/>
            <person name="Pelan S."/>
            <person name="Chow W."/>
            <person name="Rhie A."/>
            <person name="Howe K."/>
            <person name="Fedrigo O."/>
            <person name="Jarvis E.D."/>
        </authorList>
    </citation>
    <scope>NUCLEOTIDE SEQUENCE [LARGE SCALE GENOMIC DNA]</scope>
</reference>
<evidence type="ECO:0000256" key="2">
    <source>
        <dbReference type="SAM" id="SignalP"/>
    </source>
</evidence>
<dbReference type="SMART" id="SM00233">
    <property type="entry name" value="PH"/>
    <property type="match status" value="1"/>
</dbReference>
<dbReference type="SUPFAM" id="SSF50729">
    <property type="entry name" value="PH domain-like"/>
    <property type="match status" value="1"/>
</dbReference>
<dbReference type="PANTHER" id="PTHR46049:SF5">
    <property type="entry name" value="PLECKSTRIN HOMOLOGY DOMAIN-CONTAINING FAMILY H MEMBER 3"/>
    <property type="match status" value="1"/>
</dbReference>
<name>A0A8V5GWT9_MELUD</name>
<dbReference type="Gene3D" id="2.30.29.30">
    <property type="entry name" value="Pleckstrin-homology domain (PH domain)/Phosphotyrosine-binding domain (PTB)"/>
    <property type="match status" value="2"/>
</dbReference>
<dbReference type="CDD" id="cd17207">
    <property type="entry name" value="FERM_F1_PLEKHH3"/>
    <property type="match status" value="1"/>
</dbReference>
<feature type="compositionally biased region" description="Pro residues" evidence="1">
    <location>
        <begin position="807"/>
        <end position="825"/>
    </location>
</feature>
<dbReference type="AlphaFoldDB" id="A0A8V5GWT9"/>
<evidence type="ECO:0000313" key="3">
    <source>
        <dbReference type="Ensembl" id="ENSMUNP00000028371.1"/>
    </source>
</evidence>
<dbReference type="SMART" id="SM00139">
    <property type="entry name" value="MyTH4"/>
    <property type="match status" value="1"/>
</dbReference>
<dbReference type="InterPro" id="IPR000857">
    <property type="entry name" value="MyTH4_dom"/>
</dbReference>
<feature type="chain" id="PRO_5043490379" evidence="2">
    <location>
        <begin position="19"/>
        <end position="875"/>
    </location>
</feature>
<dbReference type="Pfam" id="PF00373">
    <property type="entry name" value="FERM_M"/>
    <property type="match status" value="1"/>
</dbReference>